<sequence>MKKSTRALVGMVLIDALVMLGAAYMVVQTRTGAWHAPDPAAAISTITSVAGGVVGVVTAVLLVAFFTHRRKGN</sequence>
<feature type="transmembrane region" description="Helical" evidence="1">
    <location>
        <begin position="7"/>
        <end position="27"/>
    </location>
</feature>
<proteinExistence type="predicted"/>
<comment type="caution">
    <text evidence="2">The sequence shown here is derived from an EMBL/GenBank/DDBJ whole genome shotgun (WGS) entry which is preliminary data.</text>
</comment>
<dbReference type="Proteomes" id="UP001216253">
    <property type="component" value="Unassembled WGS sequence"/>
</dbReference>
<keyword evidence="1" id="KW-0812">Transmembrane</keyword>
<reference evidence="2 3" key="1">
    <citation type="submission" date="2023-03" db="EMBL/GenBank/DDBJ databases">
        <title>NovoSphingobium album sp. nov. isolated from polycyclic aromatic hydrocarbons- and heavy-metal polluted soil.</title>
        <authorList>
            <person name="Liu Z."/>
            <person name="Wang K."/>
        </authorList>
    </citation>
    <scope>NUCLEOTIDE SEQUENCE [LARGE SCALE GENOMIC DNA]</scope>
    <source>
        <strain evidence="2 3">H3SJ31-1</strain>
    </source>
</reference>
<keyword evidence="1" id="KW-1133">Transmembrane helix</keyword>
<keyword evidence="3" id="KW-1185">Reference proteome</keyword>
<dbReference type="RefSeq" id="WP_275226333.1">
    <property type="nucleotide sequence ID" value="NZ_JARESE010000001.1"/>
</dbReference>
<evidence type="ECO:0000313" key="3">
    <source>
        <dbReference type="Proteomes" id="UP001216253"/>
    </source>
</evidence>
<keyword evidence="1" id="KW-0472">Membrane</keyword>
<accession>A0ABT5WJM8</accession>
<dbReference type="EMBL" id="JARESE010000001">
    <property type="protein sequence ID" value="MDE8650252.1"/>
    <property type="molecule type" value="Genomic_DNA"/>
</dbReference>
<feature type="transmembrane region" description="Helical" evidence="1">
    <location>
        <begin position="39"/>
        <end position="66"/>
    </location>
</feature>
<evidence type="ECO:0000256" key="1">
    <source>
        <dbReference type="SAM" id="Phobius"/>
    </source>
</evidence>
<protein>
    <submittedName>
        <fullName evidence="2">Uncharacterized protein</fullName>
    </submittedName>
</protein>
<evidence type="ECO:0000313" key="2">
    <source>
        <dbReference type="EMBL" id="MDE8650252.1"/>
    </source>
</evidence>
<gene>
    <name evidence="2" type="ORF">PYV00_00800</name>
</gene>
<organism evidence="2 3">
    <name type="scientific">Novosphingobium album</name>
    <name type="common">ex Liu et al. 2023</name>
    <dbReference type="NCBI Taxonomy" id="3031130"/>
    <lineage>
        <taxon>Bacteria</taxon>
        <taxon>Pseudomonadati</taxon>
        <taxon>Pseudomonadota</taxon>
        <taxon>Alphaproteobacteria</taxon>
        <taxon>Sphingomonadales</taxon>
        <taxon>Sphingomonadaceae</taxon>
        <taxon>Novosphingobium</taxon>
    </lineage>
</organism>
<name>A0ABT5WJM8_9SPHN</name>